<evidence type="ECO:0000313" key="3">
    <source>
        <dbReference type="Proteomes" id="UP000593575"/>
    </source>
</evidence>
<accession>A0A7J9IW34</accession>
<comment type="caution">
    <text evidence="2">The sequence shown here is derived from an EMBL/GenBank/DDBJ whole genome shotgun (WGS) entry which is preliminary data.</text>
</comment>
<dbReference type="AlphaFoldDB" id="A0A7J9IW34"/>
<protein>
    <submittedName>
        <fullName evidence="2">Uncharacterized protein</fullName>
    </submittedName>
</protein>
<organism evidence="2 3">
    <name type="scientific">Gossypium armourianum</name>
    <dbReference type="NCBI Taxonomy" id="34283"/>
    <lineage>
        <taxon>Eukaryota</taxon>
        <taxon>Viridiplantae</taxon>
        <taxon>Streptophyta</taxon>
        <taxon>Embryophyta</taxon>
        <taxon>Tracheophyta</taxon>
        <taxon>Spermatophyta</taxon>
        <taxon>Magnoliopsida</taxon>
        <taxon>eudicotyledons</taxon>
        <taxon>Gunneridae</taxon>
        <taxon>Pentapetalae</taxon>
        <taxon>rosids</taxon>
        <taxon>malvids</taxon>
        <taxon>Malvales</taxon>
        <taxon>Malvaceae</taxon>
        <taxon>Malvoideae</taxon>
        <taxon>Gossypium</taxon>
    </lineage>
</organism>
<feature type="region of interest" description="Disordered" evidence="1">
    <location>
        <begin position="57"/>
        <end position="109"/>
    </location>
</feature>
<dbReference type="Proteomes" id="UP000593575">
    <property type="component" value="Unassembled WGS sequence"/>
</dbReference>
<feature type="non-terminal residue" evidence="2">
    <location>
        <position position="1"/>
    </location>
</feature>
<keyword evidence="3" id="KW-1185">Reference proteome</keyword>
<feature type="compositionally biased region" description="Basic and acidic residues" evidence="1">
    <location>
        <begin position="98"/>
        <end position="109"/>
    </location>
</feature>
<name>A0A7J9IW34_9ROSI</name>
<dbReference type="EMBL" id="JABFAE010000004">
    <property type="protein sequence ID" value="MBA0826352.1"/>
    <property type="molecule type" value="Genomic_DNA"/>
</dbReference>
<evidence type="ECO:0000256" key="1">
    <source>
        <dbReference type="SAM" id="MobiDB-lite"/>
    </source>
</evidence>
<sequence>MAPKDLDDVYPIDLWGQTELACDLDYMLWFRIHGKSYLYGEEARTPMQETTPVVVPPMATPPTDQYVPSYFGGSSSKPPIPRSKDTRWQPMQSTEGEEDKRLKPEPQSE</sequence>
<evidence type="ECO:0000313" key="2">
    <source>
        <dbReference type="EMBL" id="MBA0826352.1"/>
    </source>
</evidence>
<gene>
    <name evidence="2" type="ORF">Goarm_011214</name>
</gene>
<proteinExistence type="predicted"/>
<reference evidence="2 3" key="1">
    <citation type="journal article" date="2019" name="Genome Biol. Evol.">
        <title>Insights into the evolution of the New World diploid cottons (Gossypium, subgenus Houzingenia) based on genome sequencing.</title>
        <authorList>
            <person name="Grover C.E."/>
            <person name="Arick M.A. 2nd"/>
            <person name="Thrash A."/>
            <person name="Conover J.L."/>
            <person name="Sanders W.S."/>
            <person name="Peterson D.G."/>
            <person name="Frelichowski J.E."/>
            <person name="Scheffler J.A."/>
            <person name="Scheffler B.E."/>
            <person name="Wendel J.F."/>
        </authorList>
    </citation>
    <scope>NUCLEOTIDE SEQUENCE [LARGE SCALE GENOMIC DNA]</scope>
    <source>
        <strain evidence="2">6</strain>
        <tissue evidence="2">Leaf</tissue>
    </source>
</reference>